<reference evidence="1" key="1">
    <citation type="journal article" date="2021" name="Nat. Commun.">
        <title>Genetic determinants of endophytism in the Arabidopsis root mycobiome.</title>
        <authorList>
            <person name="Mesny F."/>
            <person name="Miyauchi S."/>
            <person name="Thiergart T."/>
            <person name="Pickel B."/>
            <person name="Atanasova L."/>
            <person name="Karlsson M."/>
            <person name="Huettel B."/>
            <person name="Barry K.W."/>
            <person name="Haridas S."/>
            <person name="Chen C."/>
            <person name="Bauer D."/>
            <person name="Andreopoulos W."/>
            <person name="Pangilinan J."/>
            <person name="LaButti K."/>
            <person name="Riley R."/>
            <person name="Lipzen A."/>
            <person name="Clum A."/>
            <person name="Drula E."/>
            <person name="Henrissat B."/>
            <person name="Kohler A."/>
            <person name="Grigoriev I.V."/>
            <person name="Martin F.M."/>
            <person name="Hacquard S."/>
        </authorList>
    </citation>
    <scope>NUCLEOTIDE SEQUENCE</scope>
    <source>
        <strain evidence="1">MPI-CAGE-AT-0021</strain>
    </source>
</reference>
<dbReference type="AlphaFoldDB" id="A0A9P9DC28"/>
<dbReference type="OrthoDB" id="9978173at2759"/>
<comment type="caution">
    <text evidence="1">The sequence shown here is derived from an EMBL/GenBank/DDBJ whole genome shotgun (WGS) entry which is preliminary data.</text>
</comment>
<organism evidence="1 2">
    <name type="scientific">Dactylonectria estremocensis</name>
    <dbReference type="NCBI Taxonomy" id="1079267"/>
    <lineage>
        <taxon>Eukaryota</taxon>
        <taxon>Fungi</taxon>
        <taxon>Dikarya</taxon>
        <taxon>Ascomycota</taxon>
        <taxon>Pezizomycotina</taxon>
        <taxon>Sordariomycetes</taxon>
        <taxon>Hypocreomycetidae</taxon>
        <taxon>Hypocreales</taxon>
        <taxon>Nectriaceae</taxon>
        <taxon>Dactylonectria</taxon>
    </lineage>
</organism>
<dbReference type="InterPro" id="IPR025533">
    <property type="entry name" value="DUF4419"/>
</dbReference>
<dbReference type="EMBL" id="JAGMUU010000035">
    <property type="protein sequence ID" value="KAH7116605.1"/>
    <property type="molecule type" value="Genomic_DNA"/>
</dbReference>
<evidence type="ECO:0000313" key="1">
    <source>
        <dbReference type="EMBL" id="KAH7116605.1"/>
    </source>
</evidence>
<sequence>MLTVIRPQPSKVGRSGDWLFTSSKDLLSHVSARDSFKPVLHSSFADLNAAESPVGVASPGHMMSPENGFFNTVLRAWQQDLHLELRPDDVWLTILLQLGFFISSHGEELRPFFVKHEGQKTLEVDMRLCPLSQVNIDVFTNRMQDLMLKELNDPSVADWMLPRFSTTTQTDITVVCMLFMGSMRKYFEYQMRTSCGFPSVTLHGTREDWELIRQRI</sequence>
<dbReference type="Proteomes" id="UP000717696">
    <property type="component" value="Unassembled WGS sequence"/>
</dbReference>
<proteinExistence type="predicted"/>
<evidence type="ECO:0000313" key="2">
    <source>
        <dbReference type="Proteomes" id="UP000717696"/>
    </source>
</evidence>
<accession>A0A9P9DC28</accession>
<feature type="non-terminal residue" evidence="1">
    <location>
        <position position="216"/>
    </location>
</feature>
<dbReference type="PANTHER" id="PTHR31252:SF11">
    <property type="entry name" value="DUF4419 DOMAIN-CONTAINING PROTEIN"/>
    <property type="match status" value="1"/>
</dbReference>
<keyword evidence="2" id="KW-1185">Reference proteome</keyword>
<dbReference type="Pfam" id="PF14388">
    <property type="entry name" value="DUF4419"/>
    <property type="match status" value="1"/>
</dbReference>
<name>A0A9P9DC28_9HYPO</name>
<protein>
    <submittedName>
        <fullName evidence="1">Uncharacterized protein</fullName>
    </submittedName>
</protein>
<gene>
    <name evidence="1" type="ORF">B0J13DRAFT_421708</name>
</gene>
<dbReference type="PANTHER" id="PTHR31252">
    <property type="entry name" value="DUF4419 DOMAIN-CONTAINING PROTEIN"/>
    <property type="match status" value="1"/>
</dbReference>